<feature type="domain" description="Calcineurin-like phosphoesterase N-terminal" evidence="3">
    <location>
        <begin position="77"/>
        <end position="144"/>
    </location>
</feature>
<evidence type="ECO:0000259" key="2">
    <source>
        <dbReference type="Pfam" id="PF16370"/>
    </source>
</evidence>
<dbReference type="InterPro" id="IPR004843">
    <property type="entry name" value="Calcineurin-like_PHP"/>
</dbReference>
<dbReference type="PATRIC" id="fig|1229276.3.peg.609"/>
<dbReference type="Gene3D" id="2.60.40.10">
    <property type="entry name" value="Immunoglobulins"/>
    <property type="match status" value="1"/>
</dbReference>
<dbReference type="Gene3D" id="3.60.21.10">
    <property type="match status" value="1"/>
</dbReference>
<reference evidence="4 5" key="2">
    <citation type="journal article" date="2015" name="PLoS ONE">
        <title>Whole-Genome Optical Mapping and Finished Genome Sequence of Sphingobacterium deserti sp. nov., a New Species Isolated from the Western Desert of China.</title>
        <authorList>
            <person name="Teng C."/>
            <person name="Zhou Z."/>
            <person name="Molnar I."/>
            <person name="Li X."/>
            <person name="Tang R."/>
            <person name="Chen M."/>
            <person name="Wang L."/>
            <person name="Su S."/>
            <person name="Zhang W."/>
            <person name="Lin M."/>
        </authorList>
    </citation>
    <scope>NUCLEOTIDE SEQUENCE [LARGE SCALE GENOMIC DNA]</scope>
    <source>
        <strain evidence="5">ACCC05744</strain>
    </source>
</reference>
<protein>
    <submittedName>
        <fullName evidence="4">Metallophosphoesterase</fullName>
    </submittedName>
</protein>
<dbReference type="Pfam" id="PF16371">
    <property type="entry name" value="MetallophosN"/>
    <property type="match status" value="1"/>
</dbReference>
<dbReference type="InterPro" id="IPR032285">
    <property type="entry name" value="Metallophos_N"/>
</dbReference>
<dbReference type="SUPFAM" id="SSF56300">
    <property type="entry name" value="Metallo-dependent phosphatases"/>
    <property type="match status" value="1"/>
</dbReference>
<reference evidence="5" key="1">
    <citation type="submission" date="2014-04" db="EMBL/GenBank/DDBJ databases">
        <title>Whole-Genome optical mapping and complete genome sequence of Sphingobacterium deserti sp. nov., a new spaces isolated from desert in the west of China.</title>
        <authorList>
            <person name="Teng C."/>
            <person name="Zhou Z."/>
            <person name="Li X."/>
            <person name="Chen M."/>
            <person name="Lin M."/>
            <person name="Wang L."/>
            <person name="Su S."/>
            <person name="Zhang C."/>
            <person name="Zhang W."/>
        </authorList>
    </citation>
    <scope>NUCLEOTIDE SEQUENCE [LARGE SCALE GENOMIC DNA]</scope>
    <source>
        <strain evidence="5">ACCC05744</strain>
    </source>
</reference>
<accession>A0A0B8T2T1</accession>
<dbReference type="Pfam" id="PF00149">
    <property type="entry name" value="Metallophos"/>
    <property type="match status" value="1"/>
</dbReference>
<dbReference type="PANTHER" id="PTHR43143">
    <property type="entry name" value="METALLOPHOSPHOESTERASE, CALCINEURIN SUPERFAMILY"/>
    <property type="match status" value="1"/>
</dbReference>
<feature type="domain" description="Calcineurin-like phosphoesterase C-terminal" evidence="2">
    <location>
        <begin position="383"/>
        <end position="548"/>
    </location>
</feature>
<gene>
    <name evidence="4" type="ORF">DI53_0584</name>
</gene>
<dbReference type="InterPro" id="IPR013783">
    <property type="entry name" value="Ig-like_fold"/>
</dbReference>
<dbReference type="AlphaFoldDB" id="A0A0B8T2T1"/>
<name>A0A0B8T2T1_9SPHI</name>
<evidence type="ECO:0000313" key="5">
    <source>
        <dbReference type="Proteomes" id="UP000031802"/>
    </source>
</evidence>
<dbReference type="Pfam" id="PF16370">
    <property type="entry name" value="MetallophosC"/>
    <property type="match status" value="1"/>
</dbReference>
<evidence type="ECO:0000259" key="3">
    <source>
        <dbReference type="Pfam" id="PF16371"/>
    </source>
</evidence>
<evidence type="ECO:0000313" key="4">
    <source>
        <dbReference type="EMBL" id="KGE15662.1"/>
    </source>
</evidence>
<dbReference type="InterPro" id="IPR051918">
    <property type="entry name" value="STPP_CPPED1"/>
</dbReference>
<dbReference type="STRING" id="1229276.DI53_0584"/>
<keyword evidence="5" id="KW-1185">Reference proteome</keyword>
<dbReference type="GO" id="GO:0016787">
    <property type="term" value="F:hydrolase activity"/>
    <property type="evidence" value="ECO:0007669"/>
    <property type="project" value="InterPro"/>
</dbReference>
<sequence length="559" mass="62624">MQRHAAIVNLLLRNNKLISALQFLYLINLSLPIDKTKISMKNIIWALVACALSGTALAQELARGVVYIDANANGMRDKKELGLAGVSVSNGVDVVQTDAKGNYQLPVQDDNIIFVVKPSGYKLPLDQENHPKFYHIHKPKGSPSLKFAGVAATGKLPKSIDFGLQPVEEPVKFSAFVFGDPQVYNEAEMDYFKRAVVDEAKTRKGPAFGISLGDLVGNDLSLHPGYKQTISQMGLPWYNVIGNHDLNFDVKSDSLSDESFERLFGPANYAFNVGNAHFIVLDDVLYPHPTTGEGYQGGFREEQLDFVENNLRFVPKEKLVVLAFHIPLNPDNEAWFRNEDRQRLFDLLKDYPNTLSLSAHTHFQQQNHYNASHGWKGKQPHHEYNVGTTSGDWYSGQLNAQGIPVSTMRDGTPKGYAILHIDNDRYSFDYKVVGEDDSYAINLYGPAVVSAKYVRRYPLYANFFIGSKDNVVRYRVDNGNWKKMEQAADQDPSYTQAVLTFDGADKLIDGRRPSDAVPSTHLWKIKLPKLAIGKHSITVEAKDMFGRVHTAKKDIEVVE</sequence>
<dbReference type="Proteomes" id="UP000031802">
    <property type="component" value="Unassembled WGS sequence"/>
</dbReference>
<organism evidence="4 5">
    <name type="scientific">Sphingobacterium deserti</name>
    <dbReference type="NCBI Taxonomy" id="1229276"/>
    <lineage>
        <taxon>Bacteria</taxon>
        <taxon>Pseudomonadati</taxon>
        <taxon>Bacteroidota</taxon>
        <taxon>Sphingobacteriia</taxon>
        <taxon>Sphingobacteriales</taxon>
        <taxon>Sphingobacteriaceae</taxon>
        <taxon>Sphingobacterium</taxon>
    </lineage>
</organism>
<comment type="caution">
    <text evidence="4">The sequence shown here is derived from an EMBL/GenBank/DDBJ whole genome shotgun (WGS) entry which is preliminary data.</text>
</comment>
<dbReference type="InterPro" id="IPR029052">
    <property type="entry name" value="Metallo-depent_PP-like"/>
</dbReference>
<dbReference type="InterPro" id="IPR032288">
    <property type="entry name" value="Metallophos_C"/>
</dbReference>
<evidence type="ECO:0000259" key="1">
    <source>
        <dbReference type="Pfam" id="PF00149"/>
    </source>
</evidence>
<dbReference type="eggNOG" id="COG1409">
    <property type="taxonomic scope" value="Bacteria"/>
</dbReference>
<proteinExistence type="predicted"/>
<dbReference type="EMBL" id="JJMU01000009">
    <property type="protein sequence ID" value="KGE15662.1"/>
    <property type="molecule type" value="Genomic_DNA"/>
</dbReference>
<dbReference type="PANTHER" id="PTHR43143:SF6">
    <property type="entry name" value="BLL3016 PROTEIN"/>
    <property type="match status" value="1"/>
</dbReference>
<feature type="domain" description="Calcineurin-like phosphoesterase" evidence="1">
    <location>
        <begin position="177"/>
        <end position="362"/>
    </location>
</feature>